<sequence>MNKKFDRIAAIIFLIIGLTFMIESRGVATSAYGSVVGPNVFPFILGCILALLSFRLFYETFFYKQENTDTIQFNYKRFLIVLVSAIMYALLLEKIGFIISSFLFLLICFQALDRGKWLKSITISLGYSIIIYFVFVNVMKGTLPGWPIWF</sequence>
<evidence type="ECO:0000256" key="1">
    <source>
        <dbReference type="SAM" id="Phobius"/>
    </source>
</evidence>
<dbReference type="AlphaFoldDB" id="A0A8J3F020"/>
<evidence type="ECO:0000259" key="2">
    <source>
        <dbReference type="Pfam" id="PF07331"/>
    </source>
</evidence>
<evidence type="ECO:0000313" key="4">
    <source>
        <dbReference type="Proteomes" id="UP000626244"/>
    </source>
</evidence>
<keyword evidence="1" id="KW-0812">Transmembrane</keyword>
<dbReference type="RefSeq" id="WP_087999715.1">
    <property type="nucleotide sequence ID" value="NZ_BMHB01000001.1"/>
</dbReference>
<proteinExistence type="predicted"/>
<feature type="transmembrane region" description="Helical" evidence="1">
    <location>
        <begin position="79"/>
        <end position="112"/>
    </location>
</feature>
<feature type="domain" description="DUF1468" evidence="2">
    <location>
        <begin position="8"/>
        <end position="144"/>
    </location>
</feature>
<keyword evidence="4" id="KW-1185">Reference proteome</keyword>
<accession>A0A8J3F020</accession>
<comment type="caution">
    <text evidence="3">The sequence shown here is derived from an EMBL/GenBank/DDBJ whole genome shotgun (WGS) entry which is preliminary data.</text>
</comment>
<keyword evidence="1" id="KW-1133">Transmembrane helix</keyword>
<keyword evidence="1" id="KW-0472">Membrane</keyword>
<protein>
    <recommendedName>
        <fullName evidence="2">DUF1468 domain-containing protein</fullName>
    </recommendedName>
</protein>
<feature type="transmembrane region" description="Helical" evidence="1">
    <location>
        <begin position="118"/>
        <end position="138"/>
    </location>
</feature>
<dbReference type="OrthoDB" id="1683098at2"/>
<reference evidence="4" key="1">
    <citation type="journal article" date="2019" name="Int. J. Syst. Evol. Microbiol.">
        <title>The Global Catalogue of Microorganisms (GCM) 10K type strain sequencing project: providing services to taxonomists for standard genome sequencing and annotation.</title>
        <authorList>
            <consortium name="The Broad Institute Genomics Platform"/>
            <consortium name="The Broad Institute Genome Sequencing Center for Infectious Disease"/>
            <person name="Wu L."/>
            <person name="Ma J."/>
        </authorList>
    </citation>
    <scope>NUCLEOTIDE SEQUENCE [LARGE SCALE GENOMIC DNA]</scope>
    <source>
        <strain evidence="4">CGMCC 1.14993</strain>
    </source>
</reference>
<name>A0A8J3F020_9BACI</name>
<organism evidence="3 4">
    <name type="scientific">Gottfriedia solisilvae</name>
    <dbReference type="NCBI Taxonomy" id="1516104"/>
    <lineage>
        <taxon>Bacteria</taxon>
        <taxon>Bacillati</taxon>
        <taxon>Bacillota</taxon>
        <taxon>Bacilli</taxon>
        <taxon>Bacillales</taxon>
        <taxon>Bacillaceae</taxon>
        <taxon>Gottfriedia</taxon>
    </lineage>
</organism>
<dbReference type="InterPro" id="IPR009936">
    <property type="entry name" value="DUF1468"/>
</dbReference>
<dbReference type="EMBL" id="BMHB01000001">
    <property type="protein sequence ID" value="GGI15529.1"/>
    <property type="molecule type" value="Genomic_DNA"/>
</dbReference>
<evidence type="ECO:0000313" key="3">
    <source>
        <dbReference type="EMBL" id="GGI15529.1"/>
    </source>
</evidence>
<feature type="transmembrane region" description="Helical" evidence="1">
    <location>
        <begin position="40"/>
        <end position="58"/>
    </location>
</feature>
<dbReference type="Pfam" id="PF07331">
    <property type="entry name" value="TctB"/>
    <property type="match status" value="1"/>
</dbReference>
<dbReference type="Proteomes" id="UP000626244">
    <property type="component" value="Unassembled WGS sequence"/>
</dbReference>
<gene>
    <name evidence="3" type="ORF">GCM10007380_28440</name>
</gene>